<dbReference type="Pfam" id="PF13505">
    <property type="entry name" value="OMP_b-brl"/>
    <property type="match status" value="1"/>
</dbReference>
<evidence type="ECO:0000313" key="5">
    <source>
        <dbReference type="Proteomes" id="UP000031977"/>
    </source>
</evidence>
<reference evidence="4 5" key="1">
    <citation type="submission" date="2015-01" db="EMBL/GenBank/DDBJ databases">
        <title>Draft genome of Vibrio mytili type strain CAIM 528.</title>
        <authorList>
            <person name="Gonzalez-Castillo A."/>
            <person name="Gomez-Gil B."/>
            <person name="Enciso-Ibarra J."/>
        </authorList>
    </citation>
    <scope>NUCLEOTIDE SEQUENCE [LARGE SCALE GENOMIC DNA]</scope>
    <source>
        <strain evidence="4 5">CAIM 528</strain>
    </source>
</reference>
<dbReference type="SUPFAM" id="SSF56925">
    <property type="entry name" value="OMPA-like"/>
    <property type="match status" value="1"/>
</dbReference>
<evidence type="ECO:0000256" key="2">
    <source>
        <dbReference type="SAM" id="SignalP"/>
    </source>
</evidence>
<feature type="domain" description="Outer membrane protein beta-barrel" evidence="3">
    <location>
        <begin position="6"/>
        <end position="188"/>
    </location>
</feature>
<proteinExistence type="predicted"/>
<name>A0A0C3ICY2_9VIBR</name>
<dbReference type="Gene3D" id="2.40.160.20">
    <property type="match status" value="1"/>
</dbReference>
<comment type="caution">
    <text evidence="4">The sequence shown here is derived from an EMBL/GenBank/DDBJ whole genome shotgun (WGS) entry which is preliminary data.</text>
</comment>
<evidence type="ECO:0000256" key="1">
    <source>
        <dbReference type="ARBA" id="ARBA00022729"/>
    </source>
</evidence>
<dbReference type="Proteomes" id="UP000031977">
    <property type="component" value="Unassembled WGS sequence"/>
</dbReference>
<accession>A0A0C3ICY2</accession>
<sequence>MKNAILLLSALTVSLPTFAAQQSHNPYLYFGTGNVSFDVPDIGSERNSDWSTPHFTLGWGYNVNPHLAFEGVLRYSRNEREVNGVELDLHHYQAGISAVLQSDNLGDTPLSLFGRATAMGTKAELYVPDVQKIDDDTGALFNLGAGVHWDMNKEYWLRAEYIYSVADMGFENFYDRYDGVQISLGKRF</sequence>
<evidence type="ECO:0000313" key="4">
    <source>
        <dbReference type="EMBL" id="KIN12177.1"/>
    </source>
</evidence>
<dbReference type="InterPro" id="IPR027385">
    <property type="entry name" value="Beta-barrel_OMP"/>
</dbReference>
<dbReference type="AlphaFoldDB" id="A0A0C3ICY2"/>
<dbReference type="RefSeq" id="WP_041154164.1">
    <property type="nucleotide sequence ID" value="NZ_CBCRVP010000004.1"/>
</dbReference>
<protein>
    <submittedName>
        <fullName evidence="4">Membrane protein</fullName>
    </submittedName>
</protein>
<keyword evidence="5" id="KW-1185">Reference proteome</keyword>
<feature type="chain" id="PRO_5002165925" evidence="2">
    <location>
        <begin position="20"/>
        <end position="188"/>
    </location>
</feature>
<gene>
    <name evidence="4" type="ORF">SU60_02440</name>
</gene>
<keyword evidence="1 2" id="KW-0732">Signal</keyword>
<evidence type="ECO:0000259" key="3">
    <source>
        <dbReference type="Pfam" id="PF13505"/>
    </source>
</evidence>
<dbReference type="InterPro" id="IPR011250">
    <property type="entry name" value="OMP/PagP_B-barrel"/>
</dbReference>
<feature type="signal peptide" evidence="2">
    <location>
        <begin position="1"/>
        <end position="19"/>
    </location>
</feature>
<dbReference type="EMBL" id="JXOK01000006">
    <property type="protein sequence ID" value="KIN12177.1"/>
    <property type="molecule type" value="Genomic_DNA"/>
</dbReference>
<organism evidence="4 5">
    <name type="scientific">Vibrio mytili</name>
    <dbReference type="NCBI Taxonomy" id="50718"/>
    <lineage>
        <taxon>Bacteria</taxon>
        <taxon>Pseudomonadati</taxon>
        <taxon>Pseudomonadota</taxon>
        <taxon>Gammaproteobacteria</taxon>
        <taxon>Vibrionales</taxon>
        <taxon>Vibrionaceae</taxon>
        <taxon>Vibrio</taxon>
    </lineage>
</organism>
<dbReference type="OrthoDB" id="5872423at2"/>